<evidence type="ECO:0000259" key="5">
    <source>
        <dbReference type="Pfam" id="PF01248"/>
    </source>
</evidence>
<dbReference type="InterPro" id="IPR016180">
    <property type="entry name" value="Ribosomal_uL16_dom"/>
</dbReference>
<dbReference type="GO" id="GO:0022625">
    <property type="term" value="C:cytosolic large ribosomal subunit"/>
    <property type="evidence" value="ECO:0007669"/>
    <property type="project" value="InterPro"/>
</dbReference>
<comment type="caution">
    <text evidence="6">The sequence shown here is derived from an EMBL/GenBank/DDBJ whole genome shotgun (WGS) entry which is preliminary data.</text>
</comment>
<evidence type="ECO:0000256" key="1">
    <source>
        <dbReference type="ARBA" id="ARBA00007326"/>
    </source>
</evidence>
<evidence type="ECO:0000256" key="3">
    <source>
        <dbReference type="ARBA" id="ARBA00022980"/>
    </source>
</evidence>
<proteinExistence type="inferred from homology"/>
<dbReference type="GeneID" id="28731994"/>
<reference evidence="6 7" key="1">
    <citation type="submission" date="2015-06" db="EMBL/GenBank/DDBJ databases">
        <title>Draft genome of the ant-associated black yeast Phialophora attae CBS 131958.</title>
        <authorList>
            <person name="Moreno L.F."/>
            <person name="Stielow B.J."/>
            <person name="de Hoog S."/>
            <person name="Vicente V.A."/>
            <person name="Weiss V.A."/>
            <person name="de Vries M."/>
            <person name="Cruz L.M."/>
            <person name="Souza E.M."/>
        </authorList>
    </citation>
    <scope>NUCLEOTIDE SEQUENCE [LARGE SCALE GENOMIC DNA]</scope>
    <source>
        <strain evidence="6 7">CBS 131958</strain>
    </source>
</reference>
<dbReference type="InterPro" id="IPR036920">
    <property type="entry name" value="Ribosomal_uL16_sf"/>
</dbReference>
<dbReference type="GO" id="GO:0003735">
    <property type="term" value="F:structural constituent of ribosome"/>
    <property type="evidence" value="ECO:0007669"/>
    <property type="project" value="InterPro"/>
</dbReference>
<dbReference type="PROSITE" id="PS00993">
    <property type="entry name" value="RIBOSOMAL_L30E_2"/>
    <property type="match status" value="1"/>
</dbReference>
<dbReference type="Proteomes" id="UP000038010">
    <property type="component" value="Unassembled WGS sequence"/>
</dbReference>
<dbReference type="Gene3D" id="3.90.1170.10">
    <property type="entry name" value="Ribosomal protein L10e/L16"/>
    <property type="match status" value="1"/>
</dbReference>
<dbReference type="SUPFAM" id="SSF54686">
    <property type="entry name" value="Ribosomal protein L16p/L10e"/>
    <property type="match status" value="1"/>
</dbReference>
<keyword evidence="4" id="KW-0687">Ribonucleoprotein</keyword>
<dbReference type="HAMAP" id="MF_00481">
    <property type="entry name" value="Ribosomal_eL30"/>
    <property type="match status" value="1"/>
</dbReference>
<dbReference type="STRING" id="1664694.A0A0N1P114"/>
<evidence type="ECO:0000256" key="2">
    <source>
        <dbReference type="ARBA" id="ARBA00008931"/>
    </source>
</evidence>
<dbReference type="GO" id="GO:0006412">
    <property type="term" value="P:translation"/>
    <property type="evidence" value="ECO:0007669"/>
    <property type="project" value="InterPro"/>
</dbReference>
<dbReference type="InterPro" id="IPR001197">
    <property type="entry name" value="Ribosomal_uL16_euk_arch"/>
</dbReference>
<dbReference type="FunFam" id="3.30.1330.30:FF:000001">
    <property type="entry name" value="60S ribosomal protein L30"/>
    <property type="match status" value="1"/>
</dbReference>
<dbReference type="EMBL" id="LFJN01000013">
    <property type="protein sequence ID" value="KPI39894.1"/>
    <property type="molecule type" value="Genomic_DNA"/>
</dbReference>
<protein>
    <submittedName>
        <fullName evidence="6">60S ribosomal protein L10-A</fullName>
    </submittedName>
</protein>
<comment type="similarity">
    <text evidence="2">Belongs to the universal ribosomal protein uL16 family.</text>
</comment>
<dbReference type="RefSeq" id="XP_017999857.1">
    <property type="nucleotide sequence ID" value="XM_018140114.1"/>
</dbReference>
<organism evidence="6 7">
    <name type="scientific">Cyphellophora attinorum</name>
    <dbReference type="NCBI Taxonomy" id="1664694"/>
    <lineage>
        <taxon>Eukaryota</taxon>
        <taxon>Fungi</taxon>
        <taxon>Dikarya</taxon>
        <taxon>Ascomycota</taxon>
        <taxon>Pezizomycotina</taxon>
        <taxon>Eurotiomycetes</taxon>
        <taxon>Chaetothyriomycetidae</taxon>
        <taxon>Chaetothyriales</taxon>
        <taxon>Cyphellophoraceae</taxon>
        <taxon>Cyphellophora</taxon>
    </lineage>
</organism>
<dbReference type="AlphaFoldDB" id="A0A0N1P114"/>
<dbReference type="Gene3D" id="3.30.60.300">
    <property type="match status" value="1"/>
</dbReference>
<dbReference type="InterPro" id="IPR047873">
    <property type="entry name" value="Ribosomal_uL16"/>
</dbReference>
<dbReference type="InterPro" id="IPR022991">
    <property type="entry name" value="Ribosomal_eL30_CS"/>
</dbReference>
<accession>A0A0N1P114</accession>
<dbReference type="VEuPathDB" id="FungiDB:AB675_11283"/>
<evidence type="ECO:0000256" key="4">
    <source>
        <dbReference type="ARBA" id="ARBA00023274"/>
    </source>
</evidence>
<dbReference type="SUPFAM" id="SSF55315">
    <property type="entry name" value="L30e-like"/>
    <property type="match status" value="1"/>
</dbReference>
<dbReference type="InterPro" id="IPR004038">
    <property type="entry name" value="Ribosomal_eL8/eL30/eS12/Gad45"/>
</dbReference>
<dbReference type="OrthoDB" id="1928736at2759"/>
<dbReference type="InterPro" id="IPR000231">
    <property type="entry name" value="Ribosomal_eL30"/>
</dbReference>
<sequence length="257" mass="28692">MAPKKAKRDANSINAKLALVIKSGRVTLGYKSTLKSLRTGKAKLVIISGNTPPLRKSELEYYSMLSKTNVHHFSGNNIELGTACGKLYRCSTMAILDAGDSDILSAQQYLVKITGKEGFHLRVRAHPYHVVRINKMLSCAGADRLQTGMRGAWGKPNGTVARVNIGQILLSVRTKDKDRATAIEALRRSMYKFPGRQKIIVSKNWGFTPLRRDDYIKLKQEGRLLQDGAYVQFQRNKGKLEHNIKRFPGAYEATSEA</sequence>
<dbReference type="PROSITE" id="PS00709">
    <property type="entry name" value="RIBOSOMAL_L30E_1"/>
    <property type="match status" value="1"/>
</dbReference>
<dbReference type="Pfam" id="PF00252">
    <property type="entry name" value="Ribosomal_L16"/>
    <property type="match status" value="1"/>
</dbReference>
<dbReference type="PANTHER" id="PTHR11726">
    <property type="entry name" value="60S RIBOSOMAL PROTEIN L10"/>
    <property type="match status" value="1"/>
</dbReference>
<keyword evidence="7" id="KW-1185">Reference proteome</keyword>
<dbReference type="CDD" id="cd01433">
    <property type="entry name" value="Ribosomal_L16_L10e"/>
    <property type="match status" value="1"/>
</dbReference>
<dbReference type="NCBIfam" id="NF002172">
    <property type="entry name" value="PRK01018.1"/>
    <property type="match status" value="1"/>
</dbReference>
<dbReference type="Pfam" id="PF01248">
    <property type="entry name" value="Ribosomal_L7Ae"/>
    <property type="match status" value="1"/>
</dbReference>
<dbReference type="InterPro" id="IPR018255">
    <property type="entry name" value="Ribosomal_uL16_CS_euk_arc"/>
</dbReference>
<comment type="similarity">
    <text evidence="1">Belongs to the eukaryotic ribosomal protein eL30 family.</text>
</comment>
<feature type="domain" description="Ribosomal protein eL8/eL30/eS12/Gadd45" evidence="5">
    <location>
        <begin position="12"/>
        <end position="104"/>
    </location>
</feature>
<evidence type="ECO:0000313" key="6">
    <source>
        <dbReference type="EMBL" id="KPI39894.1"/>
    </source>
</evidence>
<dbReference type="NCBIfam" id="NF003239">
    <property type="entry name" value="PRK04199.1-4"/>
    <property type="match status" value="1"/>
</dbReference>
<dbReference type="InterPro" id="IPR029064">
    <property type="entry name" value="Ribosomal_eL30-like_sf"/>
</dbReference>
<dbReference type="PROSITE" id="PS01257">
    <property type="entry name" value="RIBOSOMAL_L10E"/>
    <property type="match status" value="1"/>
</dbReference>
<evidence type="ECO:0000313" key="7">
    <source>
        <dbReference type="Proteomes" id="UP000038010"/>
    </source>
</evidence>
<keyword evidence="3 6" id="KW-0689">Ribosomal protein</keyword>
<name>A0A0N1P114_9EURO</name>
<gene>
    <name evidence="6" type="ORF">AB675_11283</name>
</gene>
<dbReference type="GO" id="GO:0003723">
    <property type="term" value="F:RNA binding"/>
    <property type="evidence" value="ECO:0007669"/>
    <property type="project" value="InterPro"/>
</dbReference>
<dbReference type="Gene3D" id="3.30.1330.30">
    <property type="match status" value="1"/>
</dbReference>